<gene>
    <name evidence="1" type="ORF">CGS49_13045</name>
</gene>
<sequence length="84" mass="9906">MSYTILYEKAVVKFLKKQPEEQQRRIMEAIHALPERGDIKQLKGHAELFRLRVGSYRIIYTVDHGKLVVCVIDIGNRGQIYNRY</sequence>
<keyword evidence="2" id="KW-1185">Reference proteome</keyword>
<dbReference type="EMBL" id="NMTR01000021">
    <property type="protein sequence ID" value="PDX60884.1"/>
    <property type="molecule type" value="Genomic_DNA"/>
</dbReference>
<protein>
    <submittedName>
        <fullName evidence="1">Plasmid stabilization protein</fullName>
    </submittedName>
</protein>
<evidence type="ECO:0000313" key="2">
    <source>
        <dbReference type="Proteomes" id="UP000220959"/>
    </source>
</evidence>
<proteinExistence type="predicted"/>
<evidence type="ECO:0000313" key="1">
    <source>
        <dbReference type="EMBL" id="PDX60884.1"/>
    </source>
</evidence>
<name>A0ACC9CYR3_9FIRM</name>
<accession>A0ACC9CYR3</accession>
<dbReference type="Proteomes" id="UP000220959">
    <property type="component" value="Unassembled WGS sequence"/>
</dbReference>
<reference evidence="1 2" key="1">
    <citation type="journal article" date="2017" name="Front. Microbiol.">
        <title>New Insights into the Diversity of the Genus Faecalibacterium.</title>
        <authorList>
            <person name="Benevides L."/>
            <person name="Burman S."/>
            <person name="Martin R."/>
            <person name="Robert V."/>
            <person name="Thomas M."/>
            <person name="Miquel S."/>
            <person name="Chain F."/>
            <person name="Sokol H."/>
            <person name="Bermudez-Humaran L.G."/>
            <person name="Morrison M."/>
            <person name="Langella P."/>
            <person name="Azevedo V.A."/>
            <person name="Chatel J.M."/>
            <person name="Soares S."/>
        </authorList>
    </citation>
    <scope>NUCLEOTIDE SEQUENCE [LARGE SCALE GENOMIC DNA]</scope>
    <source>
        <strain evidence="2">CNCM I-4541</strain>
    </source>
</reference>
<organism evidence="1 2">
    <name type="scientific">Faecalibacterium langellae</name>
    <dbReference type="NCBI Taxonomy" id="3435293"/>
    <lineage>
        <taxon>Bacteria</taxon>
        <taxon>Bacillati</taxon>
        <taxon>Bacillota</taxon>
        <taxon>Clostridia</taxon>
        <taxon>Eubacteriales</taxon>
        <taxon>Oscillospiraceae</taxon>
        <taxon>Faecalibacterium</taxon>
    </lineage>
</organism>
<comment type="caution">
    <text evidence="1">The sequence shown here is derived from an EMBL/GenBank/DDBJ whole genome shotgun (WGS) entry which is preliminary data.</text>
</comment>